<dbReference type="RefSeq" id="WP_183189652.1">
    <property type="nucleotide sequence ID" value="NZ_JACICD010000003.1"/>
</dbReference>
<evidence type="ECO:0000313" key="1">
    <source>
        <dbReference type="EMBL" id="MBB3771506.1"/>
    </source>
</evidence>
<proteinExistence type="predicted"/>
<sequence>MSAIGIGAGPALTPAGGTLVWPPVGHLFLTALLADGRRVTPLGRVEPGPILRLNGKVS</sequence>
<evidence type="ECO:0000313" key="2">
    <source>
        <dbReference type="Proteomes" id="UP000533469"/>
    </source>
</evidence>
<organism evidence="1 2">
    <name type="scientific">Ancylobacter tetraedralis</name>
    <dbReference type="NCBI Taxonomy" id="217068"/>
    <lineage>
        <taxon>Bacteria</taxon>
        <taxon>Pseudomonadati</taxon>
        <taxon>Pseudomonadota</taxon>
        <taxon>Alphaproteobacteria</taxon>
        <taxon>Hyphomicrobiales</taxon>
        <taxon>Xanthobacteraceae</taxon>
        <taxon>Ancylobacter</taxon>
    </lineage>
</organism>
<dbReference type="AlphaFoldDB" id="A0A839Z9V0"/>
<keyword evidence="2" id="KW-1185">Reference proteome</keyword>
<dbReference type="Proteomes" id="UP000533469">
    <property type="component" value="Unassembled WGS sequence"/>
</dbReference>
<protein>
    <submittedName>
        <fullName evidence="1">Uncharacterized protein</fullName>
    </submittedName>
</protein>
<name>A0A839Z9V0_9HYPH</name>
<dbReference type="EMBL" id="JACICD010000003">
    <property type="protein sequence ID" value="MBB3771506.1"/>
    <property type="molecule type" value="Genomic_DNA"/>
</dbReference>
<gene>
    <name evidence="1" type="ORF">FHS55_002105</name>
</gene>
<accession>A0A839Z9V0</accession>
<comment type="caution">
    <text evidence="1">The sequence shown here is derived from an EMBL/GenBank/DDBJ whole genome shotgun (WGS) entry which is preliminary data.</text>
</comment>
<reference evidence="1 2" key="1">
    <citation type="submission" date="2020-08" db="EMBL/GenBank/DDBJ databases">
        <title>Genomic Encyclopedia of Type Strains, Phase IV (KMG-IV): sequencing the most valuable type-strain genomes for metagenomic binning, comparative biology and taxonomic classification.</title>
        <authorList>
            <person name="Goeker M."/>
        </authorList>
    </citation>
    <scope>NUCLEOTIDE SEQUENCE [LARGE SCALE GENOMIC DNA]</scope>
    <source>
        <strain evidence="1 2">DSM 5895</strain>
    </source>
</reference>